<dbReference type="RefSeq" id="WP_091901730.1">
    <property type="nucleotide sequence ID" value="NZ_FOIQ01000002.1"/>
</dbReference>
<dbReference type="Proteomes" id="UP000199373">
    <property type="component" value="Unassembled WGS sequence"/>
</dbReference>
<gene>
    <name evidence="1" type="ORF">SAMN04487850_0938</name>
</gene>
<reference evidence="1 2" key="1">
    <citation type="submission" date="2016-10" db="EMBL/GenBank/DDBJ databases">
        <authorList>
            <person name="de Groot N.N."/>
        </authorList>
    </citation>
    <scope>NUCLEOTIDE SEQUENCE [LARGE SCALE GENOMIC DNA]</scope>
    <source>
        <strain evidence="1 2">TC2-24</strain>
    </source>
</reference>
<protein>
    <submittedName>
        <fullName evidence="1">Uncharacterized protein</fullName>
    </submittedName>
</protein>
<proteinExistence type="predicted"/>
<name>A0A1I0N527_9BACT</name>
<accession>A0A1I0N527</accession>
<evidence type="ECO:0000313" key="1">
    <source>
        <dbReference type="EMBL" id="SEV95468.1"/>
    </source>
</evidence>
<dbReference type="EMBL" id="FOIQ01000002">
    <property type="protein sequence ID" value="SEV95468.1"/>
    <property type="molecule type" value="Genomic_DNA"/>
</dbReference>
<sequence length="161" mass="17839">MKRNLLFKIIALLMLSVGIEGCSSEGGNNAFFQMINNANSGCKHAAGTRGESSAYDHEYVEYKGLTNGYLALKHVNALFNCEPGKLEIQASIDGNEIRILENEELSLANCVCPYDLYCEVGPLSFGKYTLILCRGSFEYGEIARFTINYSIGLNGRFNIRQ</sequence>
<dbReference type="AlphaFoldDB" id="A0A1I0N527"/>
<evidence type="ECO:0000313" key="2">
    <source>
        <dbReference type="Proteomes" id="UP000199373"/>
    </source>
</evidence>
<keyword evidence="2" id="KW-1185">Reference proteome</keyword>
<organism evidence="1 2">
    <name type="scientific">Prevotella aff. ruminicola Tc2-24</name>
    <dbReference type="NCBI Taxonomy" id="81582"/>
    <lineage>
        <taxon>Bacteria</taxon>
        <taxon>Pseudomonadati</taxon>
        <taxon>Bacteroidota</taxon>
        <taxon>Bacteroidia</taxon>
        <taxon>Bacteroidales</taxon>
        <taxon>Prevotellaceae</taxon>
        <taxon>Prevotella</taxon>
    </lineage>
</organism>